<protein>
    <submittedName>
        <fullName evidence="2">ABC transporter permease</fullName>
    </submittedName>
</protein>
<dbReference type="PANTHER" id="PTHR36832:SF1">
    <property type="entry name" value="SLR1174 PROTEIN"/>
    <property type="match status" value="1"/>
</dbReference>
<comment type="caution">
    <text evidence="2">The sequence shown here is derived from an EMBL/GenBank/DDBJ whole genome shotgun (WGS) entry which is preliminary data.</text>
</comment>
<dbReference type="Proteomes" id="UP000632849">
    <property type="component" value="Unassembled WGS sequence"/>
</dbReference>
<organism evidence="2 3">
    <name type="scientific">Streptomyces filamentosus</name>
    <name type="common">Streptomyces roseosporus</name>
    <dbReference type="NCBI Taxonomy" id="67294"/>
    <lineage>
        <taxon>Bacteria</taxon>
        <taxon>Bacillati</taxon>
        <taxon>Actinomycetota</taxon>
        <taxon>Actinomycetes</taxon>
        <taxon>Kitasatosporales</taxon>
        <taxon>Streptomycetaceae</taxon>
        <taxon>Streptomyces</taxon>
    </lineage>
</organism>
<evidence type="ECO:0000313" key="3">
    <source>
        <dbReference type="Proteomes" id="UP000632849"/>
    </source>
</evidence>
<dbReference type="Pfam" id="PF06182">
    <property type="entry name" value="ABC2_membrane_6"/>
    <property type="match status" value="1"/>
</dbReference>
<dbReference type="InterPro" id="IPR010390">
    <property type="entry name" value="ABC-2_transporter-like"/>
</dbReference>
<sequence length="272" mass="28228">MRRPDLRPGGYLPFATSGLQSLLQYRSTFLITGITAAAGAAVTVFLWRAVYADGSGPGPGGFTPASITTYLVVAQVLAVVHTNRVDDEVAAEVYRGDIAVTLVRPLSYPLVRFAACLPVIGANAVLVGVPLLVLFAALVPLTAPRPVDVLLFLPSAALSVLIAFCVNLLTGMAGFVTTNTWGVRMAKQGVVAFFAGQMVPLALLPGPLHALAMVLPFRAMADGPLTLLLGRYEGTAGAAAVLGHQLAWGAGLVLLCAALWRAAVSRLEVLGG</sequence>
<evidence type="ECO:0000256" key="1">
    <source>
        <dbReference type="SAM" id="Phobius"/>
    </source>
</evidence>
<accession>A0A919BX86</accession>
<feature type="transmembrane region" description="Helical" evidence="1">
    <location>
        <begin position="62"/>
        <end position="80"/>
    </location>
</feature>
<dbReference type="RefSeq" id="WP_150233965.1">
    <property type="nucleotide sequence ID" value="NZ_BNBE01000004.1"/>
</dbReference>
<reference evidence="2" key="2">
    <citation type="submission" date="2020-09" db="EMBL/GenBank/DDBJ databases">
        <authorList>
            <person name="Sun Q."/>
            <person name="Ohkuma M."/>
        </authorList>
    </citation>
    <scope>NUCLEOTIDE SEQUENCE</scope>
    <source>
        <strain evidence="2">JCM 4122</strain>
    </source>
</reference>
<dbReference type="AlphaFoldDB" id="A0A919BX86"/>
<feature type="transmembrane region" description="Helical" evidence="1">
    <location>
        <begin position="151"/>
        <end position="178"/>
    </location>
</feature>
<dbReference type="PANTHER" id="PTHR36832">
    <property type="entry name" value="SLR1174 PROTEIN-RELATED"/>
    <property type="match status" value="1"/>
</dbReference>
<feature type="transmembrane region" description="Helical" evidence="1">
    <location>
        <begin position="113"/>
        <end position="139"/>
    </location>
</feature>
<dbReference type="EMBL" id="BNBE01000004">
    <property type="protein sequence ID" value="GHG26513.1"/>
    <property type="molecule type" value="Genomic_DNA"/>
</dbReference>
<gene>
    <name evidence="2" type="ORF">GCM10017667_73720</name>
</gene>
<keyword evidence="1" id="KW-1133">Transmembrane helix</keyword>
<feature type="transmembrane region" description="Helical" evidence="1">
    <location>
        <begin position="29"/>
        <end position="50"/>
    </location>
</feature>
<keyword evidence="1" id="KW-0472">Membrane</keyword>
<feature type="transmembrane region" description="Helical" evidence="1">
    <location>
        <begin position="190"/>
        <end position="215"/>
    </location>
</feature>
<feature type="transmembrane region" description="Helical" evidence="1">
    <location>
        <begin position="235"/>
        <end position="260"/>
    </location>
</feature>
<proteinExistence type="predicted"/>
<dbReference type="GeneID" id="95662464"/>
<keyword evidence="3" id="KW-1185">Reference proteome</keyword>
<evidence type="ECO:0000313" key="2">
    <source>
        <dbReference type="EMBL" id="GHG26513.1"/>
    </source>
</evidence>
<reference evidence="2" key="1">
    <citation type="journal article" date="2014" name="Int. J. Syst. Evol. Microbiol.">
        <title>Complete genome sequence of Corynebacterium casei LMG S-19264T (=DSM 44701T), isolated from a smear-ripened cheese.</title>
        <authorList>
            <consortium name="US DOE Joint Genome Institute (JGI-PGF)"/>
            <person name="Walter F."/>
            <person name="Albersmeier A."/>
            <person name="Kalinowski J."/>
            <person name="Ruckert C."/>
        </authorList>
    </citation>
    <scope>NUCLEOTIDE SEQUENCE</scope>
    <source>
        <strain evidence="2">JCM 4122</strain>
    </source>
</reference>
<keyword evidence="1" id="KW-0812">Transmembrane</keyword>
<name>A0A919BX86_STRFL</name>